<comment type="subcellular location">
    <subcellularLocation>
        <location evidence="1">Membrane</location>
        <topology evidence="1">Multi-pass membrane protein</topology>
    </subcellularLocation>
</comment>
<proteinExistence type="predicted"/>
<feature type="region of interest" description="Disordered" evidence="8">
    <location>
        <begin position="677"/>
        <end position="714"/>
    </location>
</feature>
<keyword evidence="3" id="KW-0050">Antiport</keyword>
<sequence length="714" mass="77692">MAIRRRRWLRITVAIPVEDPVSIFAVAMVVFLVAPLLLERHRVPGIVGIVLVGAAIGPNGAGVLERGEAIVVLGDVGLIYLMFLAGIEIDLHRFFDNIDQSVVFGLLSFLVPQVVGTCFGIWVLEFSLPTASLFAAIFASHTLLAYPVARQLGIVRNRAVTATIGGTVLANVLALLVLVVVASAEASLDWLFWVDLAVGLVVLFAGIWYLVPWLGRRFFRTLAEESYFEFLFVMAVLFVSAFSADVAGIEPIIGALVAGLALNRLVPERGPLLNRIQFVGNALFVPFFFLSIGLLVDVTVLSGSRESILLAASLIGLTLVTKFAAAWATGRLFAYADDEIGSAFGLSIGQAEALAIVLVAYDAGIPGFDAAMINGAVALILVVSVVSPIVVERYGRAVAAIEKRETRQSAAVRQRILIPFSPVPEHHETLLTYHESLLDLALLVRDERFAEPLHTVTVVRPGPETERAITAADAAIGHTEAYAAGAEVPVSFHTRVDHNVASGIVRAAVENQVTTILLDWDGMHLYRQPLFSHTIRQVLAWTDQFVLVSRIREPLNAVSRIVVVLPPRLAHDPGFHEVRRAIHRIAAGTGAPVLGIVVEGDPDQYERLVRDVESDVRVQFERLPSWERVGPYVDETVTVDDLVICASARRNSVGWQPELGEFAARLPSLTQGDFVIMYPPSGSHGDDRREADVSRPFSSARPPDRGNRSTSRSR</sequence>
<dbReference type="STRING" id="1186196.SAMN04489841_4828"/>
<dbReference type="EMBL" id="FOFD01000009">
    <property type="protein sequence ID" value="SER88701.1"/>
    <property type="molecule type" value="Genomic_DNA"/>
</dbReference>
<feature type="transmembrane region" description="Helical" evidence="9">
    <location>
        <begin position="101"/>
        <end position="124"/>
    </location>
</feature>
<dbReference type="GO" id="GO:0015297">
    <property type="term" value="F:antiporter activity"/>
    <property type="evidence" value="ECO:0007669"/>
    <property type="project" value="UniProtKB-KW"/>
</dbReference>
<dbReference type="PANTHER" id="PTHR43562">
    <property type="entry name" value="NAPA-TYPE SODIUM/HYDROGEN ANTIPORTER"/>
    <property type="match status" value="1"/>
</dbReference>
<evidence type="ECO:0000313" key="11">
    <source>
        <dbReference type="EMBL" id="SER88701.1"/>
    </source>
</evidence>
<organism evidence="11 12">
    <name type="scientific">Natrinema salaciae</name>
    <dbReference type="NCBI Taxonomy" id="1186196"/>
    <lineage>
        <taxon>Archaea</taxon>
        <taxon>Methanobacteriati</taxon>
        <taxon>Methanobacteriota</taxon>
        <taxon>Stenosarchaea group</taxon>
        <taxon>Halobacteria</taxon>
        <taxon>Halobacteriales</taxon>
        <taxon>Natrialbaceae</taxon>
        <taxon>Natrinema</taxon>
    </lineage>
</organism>
<name>A0A1H9SUV6_9EURY</name>
<dbReference type="AlphaFoldDB" id="A0A1H9SUV6"/>
<accession>A0A1H9SUV6</accession>
<keyword evidence="4 9" id="KW-0812">Transmembrane</keyword>
<dbReference type="InterPro" id="IPR006153">
    <property type="entry name" value="Cation/H_exchanger_TM"/>
</dbReference>
<keyword evidence="6" id="KW-0406">Ion transport</keyword>
<keyword evidence="7 9" id="KW-0472">Membrane</keyword>
<evidence type="ECO:0000256" key="6">
    <source>
        <dbReference type="ARBA" id="ARBA00023065"/>
    </source>
</evidence>
<feature type="transmembrane region" description="Helical" evidence="9">
    <location>
        <begin position="226"/>
        <end position="243"/>
    </location>
</feature>
<feature type="transmembrane region" description="Helical" evidence="9">
    <location>
        <begin position="45"/>
        <end position="64"/>
    </location>
</feature>
<feature type="transmembrane region" description="Helical" evidence="9">
    <location>
        <begin position="278"/>
        <end position="296"/>
    </location>
</feature>
<feature type="transmembrane region" description="Helical" evidence="9">
    <location>
        <begin position="20"/>
        <end position="38"/>
    </location>
</feature>
<evidence type="ECO:0000256" key="4">
    <source>
        <dbReference type="ARBA" id="ARBA00022692"/>
    </source>
</evidence>
<dbReference type="GO" id="GO:1902600">
    <property type="term" value="P:proton transmembrane transport"/>
    <property type="evidence" value="ECO:0007669"/>
    <property type="project" value="InterPro"/>
</dbReference>
<feature type="compositionally biased region" description="Basic and acidic residues" evidence="8">
    <location>
        <begin position="684"/>
        <end position="693"/>
    </location>
</feature>
<feature type="transmembrane region" description="Helical" evidence="9">
    <location>
        <begin position="190"/>
        <end position="214"/>
    </location>
</feature>
<feature type="transmembrane region" description="Helical" evidence="9">
    <location>
        <begin position="373"/>
        <end position="391"/>
    </location>
</feature>
<keyword evidence="5 9" id="KW-1133">Transmembrane helix</keyword>
<evidence type="ECO:0000256" key="1">
    <source>
        <dbReference type="ARBA" id="ARBA00004141"/>
    </source>
</evidence>
<evidence type="ECO:0000313" key="12">
    <source>
        <dbReference type="Proteomes" id="UP000199114"/>
    </source>
</evidence>
<dbReference type="InterPro" id="IPR038770">
    <property type="entry name" value="Na+/solute_symporter_sf"/>
</dbReference>
<keyword evidence="2" id="KW-0813">Transport</keyword>
<dbReference type="Gene3D" id="1.20.1530.20">
    <property type="match status" value="1"/>
</dbReference>
<evidence type="ECO:0000256" key="7">
    <source>
        <dbReference type="ARBA" id="ARBA00023136"/>
    </source>
</evidence>
<dbReference type="PANTHER" id="PTHR43562:SF4">
    <property type="entry name" value="NA(+)_H(+) ANTIPORTER NHAS5"/>
    <property type="match status" value="1"/>
</dbReference>
<evidence type="ECO:0000259" key="10">
    <source>
        <dbReference type="Pfam" id="PF00999"/>
    </source>
</evidence>
<dbReference type="SUPFAM" id="SSF52402">
    <property type="entry name" value="Adenine nucleotide alpha hydrolases-like"/>
    <property type="match status" value="1"/>
</dbReference>
<gene>
    <name evidence="11" type="ORF">SAMN04489841_4828</name>
</gene>
<feature type="domain" description="Cation/H+ exchanger transmembrane" evidence="10">
    <location>
        <begin position="29"/>
        <end position="391"/>
    </location>
</feature>
<evidence type="ECO:0000256" key="8">
    <source>
        <dbReference type="SAM" id="MobiDB-lite"/>
    </source>
</evidence>
<protein>
    <submittedName>
        <fullName evidence="11">Kef-type K+ transport system, membrane component KefB</fullName>
    </submittedName>
</protein>
<dbReference type="Pfam" id="PF00999">
    <property type="entry name" value="Na_H_Exchanger"/>
    <property type="match status" value="1"/>
</dbReference>
<evidence type="ECO:0000256" key="3">
    <source>
        <dbReference type="ARBA" id="ARBA00022449"/>
    </source>
</evidence>
<keyword evidence="12" id="KW-1185">Reference proteome</keyword>
<feature type="transmembrane region" description="Helical" evidence="9">
    <location>
        <begin position="308"/>
        <end position="328"/>
    </location>
</feature>
<dbReference type="GO" id="GO:0016020">
    <property type="term" value="C:membrane"/>
    <property type="evidence" value="ECO:0007669"/>
    <property type="project" value="UniProtKB-SubCell"/>
</dbReference>
<evidence type="ECO:0000256" key="9">
    <source>
        <dbReference type="SAM" id="Phobius"/>
    </source>
</evidence>
<dbReference type="Proteomes" id="UP000199114">
    <property type="component" value="Unassembled WGS sequence"/>
</dbReference>
<feature type="transmembrane region" description="Helical" evidence="9">
    <location>
        <begin position="70"/>
        <end position="89"/>
    </location>
</feature>
<evidence type="ECO:0000256" key="5">
    <source>
        <dbReference type="ARBA" id="ARBA00022989"/>
    </source>
</evidence>
<evidence type="ECO:0000256" key="2">
    <source>
        <dbReference type="ARBA" id="ARBA00022448"/>
    </source>
</evidence>
<feature type="transmembrane region" description="Helical" evidence="9">
    <location>
        <begin position="160"/>
        <end position="184"/>
    </location>
</feature>
<feature type="transmembrane region" description="Helical" evidence="9">
    <location>
        <begin position="340"/>
        <end position="361"/>
    </location>
</feature>
<reference evidence="12" key="1">
    <citation type="submission" date="2016-10" db="EMBL/GenBank/DDBJ databases">
        <authorList>
            <person name="Varghese N."/>
            <person name="Submissions S."/>
        </authorList>
    </citation>
    <scope>NUCLEOTIDE SEQUENCE [LARGE SCALE GENOMIC DNA]</scope>
    <source>
        <strain evidence="12">DSM 25055</strain>
    </source>
</reference>